<dbReference type="GeneID" id="112295893"/>
<name>A0A2K1L1D5_PHYPA</name>
<dbReference type="EMBL" id="ABEU02000002">
    <property type="protein sequence ID" value="PNR59835.1"/>
    <property type="molecule type" value="Genomic_DNA"/>
</dbReference>
<gene>
    <name evidence="3" type="primary">LOC112295893</name>
    <name evidence="2" type="ORF">PHYPA_002627</name>
</gene>
<dbReference type="RefSeq" id="XP_024403690.1">
    <property type="nucleotide sequence ID" value="XM_024547922.2"/>
</dbReference>
<evidence type="ECO:0000313" key="3">
    <source>
        <dbReference type="EnsemblPlants" id="Pp3c2_13520V3.1"/>
    </source>
</evidence>
<dbReference type="Gramene" id="Pp3c2_13520V3.1">
    <property type="protein sequence ID" value="Pp3c2_13520V3.1"/>
    <property type="gene ID" value="Pp3c2_13520"/>
</dbReference>
<dbReference type="Gramene" id="Pp3c2_13520V3.2">
    <property type="protein sequence ID" value="Pp3c2_13520V3.2"/>
    <property type="gene ID" value="Pp3c2_13520"/>
</dbReference>
<feature type="region of interest" description="Disordered" evidence="1">
    <location>
        <begin position="45"/>
        <end position="68"/>
    </location>
</feature>
<feature type="compositionally biased region" description="Basic and acidic residues" evidence="1">
    <location>
        <begin position="200"/>
        <end position="209"/>
    </location>
</feature>
<dbReference type="EnsemblPlants" id="Pp3c2_13520V3.2">
    <property type="protein sequence ID" value="Pp3c2_13520V3.2"/>
    <property type="gene ID" value="Pp3c2_13520"/>
</dbReference>
<dbReference type="Gramene" id="Pp3c2_13520V3.4">
    <property type="protein sequence ID" value="Pp3c2_13520V3.4"/>
    <property type="gene ID" value="Pp3c2_13520"/>
</dbReference>
<feature type="region of interest" description="Disordered" evidence="1">
    <location>
        <begin position="668"/>
        <end position="721"/>
    </location>
</feature>
<feature type="region of interest" description="Disordered" evidence="1">
    <location>
        <begin position="198"/>
        <end position="223"/>
    </location>
</feature>
<evidence type="ECO:0000256" key="1">
    <source>
        <dbReference type="SAM" id="MobiDB-lite"/>
    </source>
</evidence>
<dbReference type="Proteomes" id="UP000006727">
    <property type="component" value="Chromosome 2"/>
</dbReference>
<reference evidence="2 4" key="1">
    <citation type="journal article" date="2008" name="Science">
        <title>The Physcomitrella genome reveals evolutionary insights into the conquest of land by plants.</title>
        <authorList>
            <person name="Rensing S."/>
            <person name="Lang D."/>
            <person name="Zimmer A."/>
            <person name="Terry A."/>
            <person name="Salamov A."/>
            <person name="Shapiro H."/>
            <person name="Nishiyama T."/>
            <person name="Perroud P.-F."/>
            <person name="Lindquist E."/>
            <person name="Kamisugi Y."/>
            <person name="Tanahashi T."/>
            <person name="Sakakibara K."/>
            <person name="Fujita T."/>
            <person name="Oishi K."/>
            <person name="Shin-I T."/>
            <person name="Kuroki Y."/>
            <person name="Toyoda A."/>
            <person name="Suzuki Y."/>
            <person name="Hashimoto A."/>
            <person name="Yamaguchi K."/>
            <person name="Sugano A."/>
            <person name="Kohara Y."/>
            <person name="Fujiyama A."/>
            <person name="Anterola A."/>
            <person name="Aoki S."/>
            <person name="Ashton N."/>
            <person name="Barbazuk W.B."/>
            <person name="Barker E."/>
            <person name="Bennetzen J."/>
            <person name="Bezanilla M."/>
            <person name="Blankenship R."/>
            <person name="Cho S.H."/>
            <person name="Dutcher S."/>
            <person name="Estelle M."/>
            <person name="Fawcett J.A."/>
            <person name="Gundlach H."/>
            <person name="Hanada K."/>
            <person name="Heyl A."/>
            <person name="Hicks K.A."/>
            <person name="Hugh J."/>
            <person name="Lohr M."/>
            <person name="Mayer K."/>
            <person name="Melkozernov A."/>
            <person name="Murata T."/>
            <person name="Nelson D."/>
            <person name="Pils B."/>
            <person name="Prigge M."/>
            <person name="Reiss B."/>
            <person name="Renner T."/>
            <person name="Rombauts S."/>
            <person name="Rushton P."/>
            <person name="Sanderfoot A."/>
            <person name="Schween G."/>
            <person name="Shiu S.-H."/>
            <person name="Stueber K."/>
            <person name="Theodoulou F.L."/>
            <person name="Tu H."/>
            <person name="Van de Peer Y."/>
            <person name="Verrier P.J."/>
            <person name="Waters E."/>
            <person name="Wood A."/>
            <person name="Yang L."/>
            <person name="Cove D."/>
            <person name="Cuming A."/>
            <person name="Hasebe M."/>
            <person name="Lucas S."/>
            <person name="Mishler D.B."/>
            <person name="Reski R."/>
            <person name="Grigoriev I."/>
            <person name="Quatrano R.S."/>
            <person name="Boore J.L."/>
        </authorList>
    </citation>
    <scope>NUCLEOTIDE SEQUENCE [LARGE SCALE GENOMIC DNA]</scope>
    <source>
        <strain evidence="3 4">cv. Gransden 2004</strain>
    </source>
</reference>
<evidence type="ECO:0000313" key="2">
    <source>
        <dbReference type="EMBL" id="PNR59835.1"/>
    </source>
</evidence>
<protein>
    <submittedName>
        <fullName evidence="2 3">Uncharacterized protein</fullName>
    </submittedName>
</protein>
<reference evidence="2 4" key="2">
    <citation type="journal article" date="2018" name="Plant J.">
        <title>The Physcomitrella patens chromosome-scale assembly reveals moss genome structure and evolution.</title>
        <authorList>
            <person name="Lang D."/>
            <person name="Ullrich K.K."/>
            <person name="Murat F."/>
            <person name="Fuchs J."/>
            <person name="Jenkins J."/>
            <person name="Haas F.B."/>
            <person name="Piednoel M."/>
            <person name="Gundlach H."/>
            <person name="Van Bel M."/>
            <person name="Meyberg R."/>
            <person name="Vives C."/>
            <person name="Morata J."/>
            <person name="Symeonidi A."/>
            <person name="Hiss M."/>
            <person name="Muchero W."/>
            <person name="Kamisugi Y."/>
            <person name="Saleh O."/>
            <person name="Blanc G."/>
            <person name="Decker E.L."/>
            <person name="van Gessel N."/>
            <person name="Grimwood J."/>
            <person name="Hayes R.D."/>
            <person name="Graham S.W."/>
            <person name="Gunter L.E."/>
            <person name="McDaniel S.F."/>
            <person name="Hoernstein S.N.W."/>
            <person name="Larsson A."/>
            <person name="Li F.W."/>
            <person name="Perroud P.F."/>
            <person name="Phillips J."/>
            <person name="Ranjan P."/>
            <person name="Rokshar D.S."/>
            <person name="Rothfels C.J."/>
            <person name="Schneider L."/>
            <person name="Shu S."/>
            <person name="Stevenson D.W."/>
            <person name="Thummler F."/>
            <person name="Tillich M."/>
            <person name="Villarreal Aguilar J.C."/>
            <person name="Widiez T."/>
            <person name="Wong G.K."/>
            <person name="Wymore A."/>
            <person name="Zhang Y."/>
            <person name="Zimmer A.D."/>
            <person name="Quatrano R.S."/>
            <person name="Mayer K.F.X."/>
            <person name="Goodstein D."/>
            <person name="Casacuberta J.M."/>
            <person name="Vandepoele K."/>
            <person name="Reski R."/>
            <person name="Cuming A.C."/>
            <person name="Tuskan G.A."/>
            <person name="Maumus F."/>
            <person name="Salse J."/>
            <person name="Schmutz J."/>
            <person name="Rensing S.A."/>
        </authorList>
    </citation>
    <scope>NUCLEOTIDE SEQUENCE [LARGE SCALE GENOMIC DNA]</scope>
    <source>
        <strain evidence="3 4">cv. Gransden 2004</strain>
    </source>
</reference>
<dbReference type="OrthoDB" id="1996911at2759"/>
<feature type="compositionally biased region" description="Polar residues" evidence="1">
    <location>
        <begin position="696"/>
        <end position="721"/>
    </location>
</feature>
<dbReference type="EnsemblPlants" id="Pp3c2_13520V3.1">
    <property type="protein sequence ID" value="Pp3c2_13520V3.1"/>
    <property type="gene ID" value="Pp3c2_13520"/>
</dbReference>
<dbReference type="AlphaFoldDB" id="A0A2K1L1D5"/>
<dbReference type="EnsemblPlants" id="Pp3c2_13520V3.4">
    <property type="protein sequence ID" value="Pp3c2_13520V3.4"/>
    <property type="gene ID" value="Pp3c2_13520"/>
</dbReference>
<evidence type="ECO:0000313" key="4">
    <source>
        <dbReference type="Proteomes" id="UP000006727"/>
    </source>
</evidence>
<reference evidence="3" key="3">
    <citation type="submission" date="2020-12" db="UniProtKB">
        <authorList>
            <consortium name="EnsemblPlants"/>
        </authorList>
    </citation>
    <scope>IDENTIFICATION</scope>
</reference>
<proteinExistence type="predicted"/>
<accession>A0A2K1L1D5</accession>
<feature type="compositionally biased region" description="Basic residues" evidence="1">
    <location>
        <begin position="842"/>
        <end position="853"/>
    </location>
</feature>
<dbReference type="PaxDb" id="3218-PP1S30_67V6.1"/>
<feature type="region of interest" description="Disordered" evidence="1">
    <location>
        <begin position="815"/>
        <end position="911"/>
    </location>
</feature>
<feature type="compositionally biased region" description="Basic and acidic residues" evidence="1">
    <location>
        <begin position="668"/>
        <end position="683"/>
    </location>
</feature>
<organism evidence="2">
    <name type="scientific">Physcomitrium patens</name>
    <name type="common">Spreading-leaved earth moss</name>
    <name type="synonym">Physcomitrella patens</name>
    <dbReference type="NCBI Taxonomy" id="3218"/>
    <lineage>
        <taxon>Eukaryota</taxon>
        <taxon>Viridiplantae</taxon>
        <taxon>Streptophyta</taxon>
        <taxon>Embryophyta</taxon>
        <taxon>Bryophyta</taxon>
        <taxon>Bryophytina</taxon>
        <taxon>Bryopsida</taxon>
        <taxon>Funariidae</taxon>
        <taxon>Funariales</taxon>
        <taxon>Funariaceae</taxon>
        <taxon>Physcomitrium</taxon>
    </lineage>
</organism>
<keyword evidence="4" id="KW-1185">Reference proteome</keyword>
<sequence>MGNPTSNCTVQARLSSLKEKQLQSLSMTPLRLEQPGQLGSINYEKSSSVRALNSPEATEQRSLASSLRGTDDYAKSLDLVGRSSSMDSHRKPTSANAFRDHRRAASGNILTLFKDLEVLQPKGTNSAPRQLDKYAVERLAASIFHTSTTLERSLSMSRVAQKVNLEAGNKHYSGPLPVIERSLCGKQEESLSLQQNSLFKPDDEPRMTEDVGDNQGCSSSQSMHMEDSSNMLISKASSLRRDVHGTMDMMKSEGETDRLTTAIEVPFPFPGDPELHSICSLVFQNAAESTISINRDGIVQYGSFDSETNRILLLECDNHETAAISARDIVKDIQLSPQFVTGEVAEEELTETAILSSPESEGSMTSSDERNIHTISSGRVNETGPEVTCSSNACLTKSFSFENGTGSRLMFKRNRTRSASASGLGAMLLKVVGVPDSGKMVLRKASAAGHEMMSGVDAIRARQYLLQKTAQISVEPAPSQSTFPASATTKCPSPTKDSAKSTCCNIIVIETDSGGDCVELVQHSEDVQDCVRGGVGFVITSECKSQLVEKGSPAQPAEPKGAKLFNNNVGEGIIKALDSYLEGSKKGFGVASTRETESIDQQTAIECHPEMVPSRLPDLGNVNKEHTSTHERPTLTLVEGDHAVYDKFVSIPKPDVLSSAGANTLAADDKFDGRRAPGKESNSRGRNSYVLDSAEGLQTTNSSNGAHEQPPMNNTNSGGITQERSRSFISRLQAPTGTLSSADTFRLVPSSVSILANPSNSSSQCQDRIWEEQAEIYSSGGRGTPGREDDPSAANAMLHSLSTVATAISSEHYQVSSAPNALRKGHIDTNGRHPSTVPGAKERRKKGKKRGRSPRTPLRSLLSDDGHSKALGSGMRSPTGGHFMQQIMSKIRGNSPKAPSPKSPEPAMAKRRNTWSSCICFSIK</sequence>